<dbReference type="InterPro" id="IPR008930">
    <property type="entry name" value="Terpenoid_cyclase/PrenylTrfase"/>
</dbReference>
<comment type="caution">
    <text evidence="6">The sequence shown here is derived from an EMBL/GenBank/DDBJ whole genome shotgun (WGS) entry which is preliminary data.</text>
</comment>
<dbReference type="GO" id="GO:0005811">
    <property type="term" value="C:lipid droplet"/>
    <property type="evidence" value="ECO:0007669"/>
    <property type="project" value="InterPro"/>
</dbReference>
<keyword evidence="2" id="KW-0677">Repeat</keyword>
<dbReference type="Gramene" id="PHT75848">
    <property type="protein sequence ID" value="PHT75848"/>
    <property type="gene ID" value="T459_19370"/>
</dbReference>
<dbReference type="SMR" id="A0A1U8HG00"/>
<dbReference type="AlphaFoldDB" id="A0A1U8HG00"/>
<dbReference type="GO" id="GO:0016866">
    <property type="term" value="F:intramolecular transferase activity"/>
    <property type="evidence" value="ECO:0007669"/>
    <property type="project" value="InterPro"/>
</dbReference>
<dbReference type="SFLD" id="SFLDG01016">
    <property type="entry name" value="Prenyltransferase_Like_2"/>
    <property type="match status" value="1"/>
</dbReference>
<comment type="similarity">
    <text evidence="1 3">Belongs to the terpene cyclase/mutase family.</text>
</comment>
<dbReference type="PANTHER" id="PTHR11764:SF19">
    <property type="entry name" value="TERPENE CYCLASE_MUTASE FAMILY MEMBER"/>
    <property type="match status" value="1"/>
</dbReference>
<dbReference type="EMBL" id="AYRZ02000007">
    <property type="protein sequence ID" value="PHT75848.1"/>
    <property type="molecule type" value="Genomic_DNA"/>
</dbReference>
<dbReference type="PROSITE" id="PS01074">
    <property type="entry name" value="TERPENE_SYNTHASES"/>
    <property type="match status" value="1"/>
</dbReference>
<sequence>MWKLRIAQGEGAWLTSSNNYIGRQHWEFDEESGTPQERDVVDEMRQNFTKNRFLHKQSADLLMRMQLREENGCGAIPARVKLEESENVTEEAVKRTLTRGISYYATVQAHDGHWPAESAGPLFFLPPLVMALYVTGDMNTVLSPAHQMEIKRYAYNHQNEDGGWGFHIEGHSTMFGTVLNYIALRLLGEEVQEGNALAKGRKWILDHAGAVATPSWGKLWLAVLGVYEWDGCNPMPPEFWIIPTLFPFHPGKMLCYARLVYMPMSYLYGRRFVGTITSLVLSIRDEIHTQPYHQIDWNTARNTCAKVDLYYPHPFIQDTLWGFLHHFAEPVLKRWPFNKLREKALNMAMEHIHYEDQNSRYICIGCVEKVLCLMACWVEDSNSEAYKRHLARLPDYYWISEDGLKFQSFGCQTWDAVFSIQAILSSDVAEEFGPTLKKANDFLKASQVRENPSGDFRKMYRHISKGGWTFSMQDHGWQVSDCTSEGLKCALLFSQMPSGLVGKKLENEHLCDAVNIILSLQSENGGFPAWEPQRAYHWLEKFNPTEFFEDTLIEREYVECTSSAIQALALFKKLHPGHRRKEIDVAITKGLQYIENTQNPDGSWTGCWGICYTYGTWFAVDGLIACGRTYSTSYALQKACQFLLSKQLPDGGWGESYLSNSSKVCTNIEGDQSNLVQTSWALLSLINAGQAEIDPTPIHRGIRLLINSQLEDGSNRGIHEELHLKLWIIQKYLPNMGSWSISQTFSHETHVESHIHFH</sequence>
<feature type="domain" description="Squalene cyclase N-terminal" evidence="5">
    <location>
        <begin position="102"/>
        <end position="357"/>
    </location>
</feature>
<evidence type="ECO:0000259" key="4">
    <source>
        <dbReference type="Pfam" id="PF13243"/>
    </source>
</evidence>
<reference evidence="6 7" key="1">
    <citation type="journal article" date="2014" name="Nat. Genet.">
        <title>Genome sequence of the hot pepper provides insights into the evolution of pungency in Capsicum species.</title>
        <authorList>
            <person name="Kim S."/>
            <person name="Park M."/>
            <person name="Yeom S.I."/>
            <person name="Kim Y.M."/>
            <person name="Lee J.M."/>
            <person name="Lee H.A."/>
            <person name="Seo E."/>
            <person name="Choi J."/>
            <person name="Cheong K."/>
            <person name="Kim K.T."/>
            <person name="Jung K."/>
            <person name="Lee G.W."/>
            <person name="Oh S.K."/>
            <person name="Bae C."/>
            <person name="Kim S.B."/>
            <person name="Lee H.Y."/>
            <person name="Kim S.Y."/>
            <person name="Kim M.S."/>
            <person name="Kang B.C."/>
            <person name="Jo Y.D."/>
            <person name="Yang H.B."/>
            <person name="Jeong H.J."/>
            <person name="Kang W.H."/>
            <person name="Kwon J.K."/>
            <person name="Shin C."/>
            <person name="Lim J.Y."/>
            <person name="Park J.H."/>
            <person name="Huh J.H."/>
            <person name="Kim J.S."/>
            <person name="Kim B.D."/>
            <person name="Cohen O."/>
            <person name="Paran I."/>
            <person name="Suh M.C."/>
            <person name="Lee S.B."/>
            <person name="Kim Y.K."/>
            <person name="Shin Y."/>
            <person name="Noh S.J."/>
            <person name="Park J."/>
            <person name="Seo Y.S."/>
            <person name="Kwon S.Y."/>
            <person name="Kim H.A."/>
            <person name="Park J.M."/>
            <person name="Kim H.J."/>
            <person name="Choi S.B."/>
            <person name="Bosland P.W."/>
            <person name="Reeves G."/>
            <person name="Jo S.H."/>
            <person name="Lee B.W."/>
            <person name="Cho H.T."/>
            <person name="Choi H.S."/>
            <person name="Lee M.S."/>
            <person name="Yu Y."/>
            <person name="Do Choi Y."/>
            <person name="Park B.S."/>
            <person name="van Deynze A."/>
            <person name="Ashrafi H."/>
            <person name="Hill T."/>
            <person name="Kim W.T."/>
            <person name="Pai H.S."/>
            <person name="Ahn H.K."/>
            <person name="Yeam I."/>
            <person name="Giovannoni J.J."/>
            <person name="Rose J.K."/>
            <person name="Sorensen I."/>
            <person name="Lee S.J."/>
            <person name="Kim R.W."/>
            <person name="Choi I.Y."/>
            <person name="Choi B.S."/>
            <person name="Lim J.S."/>
            <person name="Lee Y.H."/>
            <person name="Choi D."/>
        </authorList>
    </citation>
    <scope>NUCLEOTIDE SEQUENCE [LARGE SCALE GENOMIC DNA]</scope>
    <source>
        <strain evidence="7">cv. CM334</strain>
    </source>
</reference>
<dbReference type="FunFam" id="1.50.10.20:FF:000011">
    <property type="entry name" value="Terpene cyclase/mutase family member"/>
    <property type="match status" value="1"/>
</dbReference>
<dbReference type="PANTHER" id="PTHR11764">
    <property type="entry name" value="TERPENE CYCLASE/MUTASE FAMILY MEMBER"/>
    <property type="match status" value="1"/>
</dbReference>
<dbReference type="InterPro" id="IPR032697">
    <property type="entry name" value="SQ_cyclase_N"/>
</dbReference>
<name>A0A1U8HG00_CAPAN</name>
<dbReference type="InterPro" id="IPR002365">
    <property type="entry name" value="Terpene_synthase_CS"/>
</dbReference>
<organism evidence="6 7">
    <name type="scientific">Capsicum annuum</name>
    <name type="common">Capsicum pepper</name>
    <dbReference type="NCBI Taxonomy" id="4072"/>
    <lineage>
        <taxon>Eukaryota</taxon>
        <taxon>Viridiplantae</taxon>
        <taxon>Streptophyta</taxon>
        <taxon>Embryophyta</taxon>
        <taxon>Tracheophyta</taxon>
        <taxon>Spermatophyta</taxon>
        <taxon>Magnoliopsida</taxon>
        <taxon>eudicotyledons</taxon>
        <taxon>Gunneridae</taxon>
        <taxon>Pentapetalae</taxon>
        <taxon>asterids</taxon>
        <taxon>lamiids</taxon>
        <taxon>Solanales</taxon>
        <taxon>Solanaceae</taxon>
        <taxon>Solanoideae</taxon>
        <taxon>Capsiceae</taxon>
        <taxon>Capsicum</taxon>
    </lineage>
</organism>
<accession>A0A1U8HG00</accession>
<dbReference type="EC" id="5.4.99.-" evidence="3"/>
<dbReference type="CDD" id="cd02892">
    <property type="entry name" value="SQCY_1"/>
    <property type="match status" value="1"/>
</dbReference>
<feature type="domain" description="Squalene cyclase C-terminal" evidence="4">
    <location>
        <begin position="413"/>
        <end position="714"/>
    </location>
</feature>
<dbReference type="OrthoDB" id="1254072at2759"/>
<keyword evidence="3" id="KW-0413">Isomerase</keyword>
<dbReference type="Pfam" id="PF13243">
    <property type="entry name" value="SQHop_cyclase_C"/>
    <property type="match status" value="1"/>
</dbReference>
<dbReference type="Proteomes" id="UP000222542">
    <property type="component" value="Unassembled WGS sequence"/>
</dbReference>
<evidence type="ECO:0000256" key="1">
    <source>
        <dbReference type="ARBA" id="ARBA00009755"/>
    </source>
</evidence>
<dbReference type="NCBIfam" id="TIGR01787">
    <property type="entry name" value="squalene_cyclas"/>
    <property type="match status" value="1"/>
</dbReference>
<dbReference type="InterPro" id="IPR018333">
    <property type="entry name" value="Squalene_cyclase"/>
</dbReference>
<proteinExistence type="inferred from homology"/>
<evidence type="ECO:0000259" key="5">
    <source>
        <dbReference type="Pfam" id="PF13249"/>
    </source>
</evidence>
<dbReference type="OMA" id="QMEIKRY"/>
<reference evidence="6 7" key="2">
    <citation type="journal article" date="2017" name="Genome Biol.">
        <title>New reference genome sequences of hot pepper reveal the massive evolution of plant disease-resistance genes by retroduplication.</title>
        <authorList>
            <person name="Kim S."/>
            <person name="Park J."/>
            <person name="Yeom S.I."/>
            <person name="Kim Y.M."/>
            <person name="Seo E."/>
            <person name="Kim K.T."/>
            <person name="Kim M.S."/>
            <person name="Lee J.M."/>
            <person name="Cheong K."/>
            <person name="Shin H.S."/>
            <person name="Kim S.B."/>
            <person name="Han K."/>
            <person name="Lee J."/>
            <person name="Park M."/>
            <person name="Lee H.A."/>
            <person name="Lee H.Y."/>
            <person name="Lee Y."/>
            <person name="Oh S."/>
            <person name="Lee J.H."/>
            <person name="Choi E."/>
            <person name="Choi E."/>
            <person name="Lee S.E."/>
            <person name="Jeon J."/>
            <person name="Kim H."/>
            <person name="Choi G."/>
            <person name="Song H."/>
            <person name="Lee J."/>
            <person name="Lee S.C."/>
            <person name="Kwon J.K."/>
            <person name="Lee H.Y."/>
            <person name="Koo N."/>
            <person name="Hong Y."/>
            <person name="Kim R.W."/>
            <person name="Kang W.H."/>
            <person name="Huh J.H."/>
            <person name="Kang B.C."/>
            <person name="Yang T.J."/>
            <person name="Lee Y.H."/>
            <person name="Bennetzen J.L."/>
            <person name="Choi D."/>
        </authorList>
    </citation>
    <scope>NUCLEOTIDE SEQUENCE [LARGE SCALE GENOMIC DNA]</scope>
    <source>
        <strain evidence="7">cv. CM334</strain>
    </source>
</reference>
<dbReference type="SUPFAM" id="SSF48239">
    <property type="entry name" value="Terpenoid cyclases/Protein prenyltransferases"/>
    <property type="match status" value="2"/>
</dbReference>
<gene>
    <name evidence="6" type="ORF">T459_19370</name>
</gene>
<protein>
    <recommendedName>
        <fullName evidence="3">Terpene cyclase/mutase family member</fullName>
        <ecNumber evidence="3">5.4.99.-</ecNumber>
    </recommendedName>
</protein>
<dbReference type="InterPro" id="IPR032696">
    <property type="entry name" value="SQ_cyclase_C"/>
</dbReference>
<dbReference type="STRING" id="4072.A0A1U8HG00"/>
<keyword evidence="7" id="KW-1185">Reference proteome</keyword>
<evidence type="ECO:0000313" key="6">
    <source>
        <dbReference type="EMBL" id="PHT75848.1"/>
    </source>
</evidence>
<dbReference type="Gene3D" id="1.50.10.20">
    <property type="match status" value="2"/>
</dbReference>
<evidence type="ECO:0000256" key="2">
    <source>
        <dbReference type="ARBA" id="ARBA00022737"/>
    </source>
</evidence>
<evidence type="ECO:0000256" key="3">
    <source>
        <dbReference type="RuleBase" id="RU362003"/>
    </source>
</evidence>
<dbReference type="Pfam" id="PF13249">
    <property type="entry name" value="SQHop_cyclase_N"/>
    <property type="match status" value="1"/>
</dbReference>
<evidence type="ECO:0000313" key="7">
    <source>
        <dbReference type="Proteomes" id="UP000222542"/>
    </source>
</evidence>
<dbReference type="GO" id="GO:0016104">
    <property type="term" value="P:triterpenoid biosynthetic process"/>
    <property type="evidence" value="ECO:0007669"/>
    <property type="project" value="InterPro"/>
</dbReference>